<dbReference type="KEGG" id="daf:Desaf_3544"/>
<dbReference type="RefSeq" id="WP_014261439.1">
    <property type="nucleotide sequence ID" value="NC_016629.1"/>
</dbReference>
<dbReference type="Proteomes" id="UP000007844">
    <property type="component" value="Chromosome"/>
</dbReference>
<dbReference type="Gene3D" id="3.30.56.60">
    <property type="entry name" value="XkdW-like"/>
    <property type="match status" value="1"/>
</dbReference>
<dbReference type="AlphaFoldDB" id="F3YY49"/>
<feature type="domain" description="Bacteriophage SP-beta YorD" evidence="2">
    <location>
        <begin position="2"/>
        <end position="51"/>
    </location>
</feature>
<protein>
    <submittedName>
        <fullName evidence="4">XkdW protein, phage-like element PBSX</fullName>
    </submittedName>
</protein>
<dbReference type="InterPro" id="IPR019094">
    <property type="entry name" value="Phage_SP-beta_YorD"/>
</dbReference>
<dbReference type="InterPro" id="IPR035950">
    <property type="entry name" value="XkdW-like_sf"/>
</dbReference>
<reference evidence="4 5" key="1">
    <citation type="journal article" date="2011" name="J. Bacteriol.">
        <title>Genome sequence of the mercury-methylating and pleomorphic Desulfovibrio africanus Strain Walvis Bay.</title>
        <authorList>
            <person name="Brown S.D."/>
            <person name="Wall J.D."/>
            <person name="Kucken A.M."/>
            <person name="Gilmour C.C."/>
            <person name="Podar M."/>
            <person name="Brandt C.C."/>
            <person name="Teshima H."/>
            <person name="Detter J.C."/>
            <person name="Han C.S."/>
            <person name="Land M.L."/>
            <person name="Lucas S."/>
            <person name="Han J."/>
            <person name="Pennacchio L."/>
            <person name="Nolan M."/>
            <person name="Pitluck S."/>
            <person name="Woyke T."/>
            <person name="Goodwin L."/>
            <person name="Palumbo A.V."/>
            <person name="Elias D.A."/>
        </authorList>
    </citation>
    <scope>NUCLEOTIDE SEQUENCE [LARGE SCALE GENOMIC DNA]</scope>
    <source>
        <strain evidence="4 5">Walvis Bay</strain>
    </source>
</reference>
<dbReference type="EMBL" id="CP003221">
    <property type="protein sequence ID" value="EGJ51825.1"/>
    <property type="molecule type" value="Genomic_DNA"/>
</dbReference>
<dbReference type="Pfam" id="PF16778">
    <property type="entry name" value="Phage_tail_APC"/>
    <property type="match status" value="1"/>
</dbReference>
<evidence type="ECO:0000259" key="2">
    <source>
        <dbReference type="Pfam" id="PF09636"/>
    </source>
</evidence>
<keyword evidence="5" id="KW-1185">Reference proteome</keyword>
<evidence type="ECO:0000313" key="4">
    <source>
        <dbReference type="EMBL" id="EGJ51825.1"/>
    </source>
</evidence>
<name>F3YY49_DESAF</name>
<dbReference type="Pfam" id="PF09636">
    <property type="entry name" value="XkdW"/>
    <property type="match status" value="1"/>
</dbReference>
<proteinExistence type="predicted"/>
<evidence type="ECO:0000259" key="3">
    <source>
        <dbReference type="Pfam" id="PF16778"/>
    </source>
</evidence>
<organism evidence="4 5">
    <name type="scientific">Desulfocurvibacter africanus subsp. africanus str. Walvis Bay</name>
    <dbReference type="NCBI Taxonomy" id="690850"/>
    <lineage>
        <taxon>Bacteria</taxon>
        <taxon>Pseudomonadati</taxon>
        <taxon>Thermodesulfobacteriota</taxon>
        <taxon>Desulfovibrionia</taxon>
        <taxon>Desulfovibrionales</taxon>
        <taxon>Desulfovibrionaceae</taxon>
        <taxon>Desulfocurvibacter</taxon>
    </lineage>
</organism>
<dbReference type="STRING" id="690850.Desaf_3544"/>
<feature type="domain" description="Phage tail assembly chaperone-like" evidence="3">
    <location>
        <begin position="57"/>
        <end position="120"/>
    </location>
</feature>
<gene>
    <name evidence="4" type="ORF">Desaf_3544</name>
</gene>
<accession>F3YY49</accession>
<evidence type="ECO:0000313" key="5">
    <source>
        <dbReference type="Proteomes" id="UP000007844"/>
    </source>
</evidence>
<dbReference type="HOGENOM" id="CLU_1773930_0_0_7"/>
<dbReference type="SUPFAM" id="SSF159865">
    <property type="entry name" value="XkdW-like"/>
    <property type="match status" value="1"/>
</dbReference>
<dbReference type="InterPro" id="IPR031893">
    <property type="entry name" value="Phage_tail_APC"/>
</dbReference>
<feature type="region of interest" description="Disordered" evidence="1">
    <location>
        <begin position="102"/>
        <end position="127"/>
    </location>
</feature>
<evidence type="ECO:0000256" key="1">
    <source>
        <dbReference type="SAM" id="MobiDB-lite"/>
    </source>
</evidence>
<sequence>MIHETLQYLFPDAPIGAWLLQDDGDGPYIREWSLDAPQPTQKEIEAALPSVVLARTASSIRAERDRRLIASDRYILPDYPHADAALRQAWLDYRQTLRDLPEQAGFPWDGPDTAPWPEQPSLTSTQG</sequence>